<name>A0AAN9SCT6_PSOTE</name>
<comment type="caution">
    <text evidence="2">The sequence shown here is derived from an EMBL/GenBank/DDBJ whole genome shotgun (WGS) entry which is preliminary data.</text>
</comment>
<sequence length="83" mass="9172">MGGKRRKRVQLSLLVSFEEYLATSFLTHSNLAVVHKGCCGAFLKEKGSSEKESPQHNPRGEGSRLLFNEVRSGGPRLHVRAGH</sequence>
<protein>
    <submittedName>
        <fullName evidence="2">Uncharacterized protein</fullName>
    </submittedName>
</protein>
<accession>A0AAN9SCT6</accession>
<feature type="region of interest" description="Disordered" evidence="1">
    <location>
        <begin position="45"/>
        <end position="83"/>
    </location>
</feature>
<reference evidence="2 3" key="1">
    <citation type="submission" date="2024-01" db="EMBL/GenBank/DDBJ databases">
        <title>The genomes of 5 underutilized Papilionoideae crops provide insights into root nodulation and disease resistanc.</title>
        <authorList>
            <person name="Jiang F."/>
        </authorList>
    </citation>
    <scope>NUCLEOTIDE SEQUENCE [LARGE SCALE GENOMIC DNA]</scope>
    <source>
        <strain evidence="2">DUOXIRENSHENG_FW03</strain>
        <tissue evidence="2">Leaves</tissue>
    </source>
</reference>
<keyword evidence="3" id="KW-1185">Reference proteome</keyword>
<evidence type="ECO:0000313" key="3">
    <source>
        <dbReference type="Proteomes" id="UP001386955"/>
    </source>
</evidence>
<proteinExistence type="predicted"/>
<evidence type="ECO:0000256" key="1">
    <source>
        <dbReference type="SAM" id="MobiDB-lite"/>
    </source>
</evidence>
<organism evidence="2 3">
    <name type="scientific">Psophocarpus tetragonolobus</name>
    <name type="common">Winged bean</name>
    <name type="synonym">Dolichos tetragonolobus</name>
    <dbReference type="NCBI Taxonomy" id="3891"/>
    <lineage>
        <taxon>Eukaryota</taxon>
        <taxon>Viridiplantae</taxon>
        <taxon>Streptophyta</taxon>
        <taxon>Embryophyta</taxon>
        <taxon>Tracheophyta</taxon>
        <taxon>Spermatophyta</taxon>
        <taxon>Magnoliopsida</taxon>
        <taxon>eudicotyledons</taxon>
        <taxon>Gunneridae</taxon>
        <taxon>Pentapetalae</taxon>
        <taxon>rosids</taxon>
        <taxon>fabids</taxon>
        <taxon>Fabales</taxon>
        <taxon>Fabaceae</taxon>
        <taxon>Papilionoideae</taxon>
        <taxon>50 kb inversion clade</taxon>
        <taxon>NPAAA clade</taxon>
        <taxon>indigoferoid/millettioid clade</taxon>
        <taxon>Phaseoleae</taxon>
        <taxon>Psophocarpus</taxon>
    </lineage>
</organism>
<dbReference type="AlphaFoldDB" id="A0AAN9SCT6"/>
<feature type="compositionally biased region" description="Basic and acidic residues" evidence="1">
    <location>
        <begin position="45"/>
        <end position="62"/>
    </location>
</feature>
<dbReference type="EMBL" id="JAYMYS010000004">
    <property type="protein sequence ID" value="KAK7394248.1"/>
    <property type="molecule type" value="Genomic_DNA"/>
</dbReference>
<dbReference type="Proteomes" id="UP001386955">
    <property type="component" value="Unassembled WGS sequence"/>
</dbReference>
<evidence type="ECO:0000313" key="2">
    <source>
        <dbReference type="EMBL" id="KAK7394248.1"/>
    </source>
</evidence>
<gene>
    <name evidence="2" type="ORF">VNO78_14770</name>
</gene>